<feature type="transmembrane region" description="Helical" evidence="9">
    <location>
        <begin position="97"/>
        <end position="114"/>
    </location>
</feature>
<dbReference type="InterPro" id="IPR036890">
    <property type="entry name" value="HATPase_C_sf"/>
</dbReference>
<dbReference type="Gene3D" id="3.30.565.10">
    <property type="entry name" value="Histidine kinase-like ATPase, C-terminal domain"/>
    <property type="match status" value="1"/>
</dbReference>
<evidence type="ECO:0000256" key="6">
    <source>
        <dbReference type="ARBA" id="ARBA00022777"/>
    </source>
</evidence>
<accession>A0ABT6SQZ0</accession>
<evidence type="ECO:0000256" key="4">
    <source>
        <dbReference type="ARBA" id="ARBA00022679"/>
    </source>
</evidence>
<keyword evidence="4" id="KW-0808">Transferase</keyword>
<reference evidence="11 12" key="1">
    <citation type="submission" date="2023-05" db="EMBL/GenBank/DDBJ databases">
        <title>Draft genome sequence of Streptomyces sp. B-S-A12 isolated from a cave soil in Thailand.</title>
        <authorList>
            <person name="Chamroensaksri N."/>
            <person name="Muangham S."/>
        </authorList>
    </citation>
    <scope>NUCLEOTIDE SEQUENCE [LARGE SCALE GENOMIC DNA]</scope>
    <source>
        <strain evidence="11 12">B-S-A12</strain>
    </source>
</reference>
<dbReference type="Proteomes" id="UP001237105">
    <property type="component" value="Unassembled WGS sequence"/>
</dbReference>
<keyword evidence="7" id="KW-0067">ATP-binding</keyword>
<dbReference type="CDD" id="cd16917">
    <property type="entry name" value="HATPase_UhpB-NarQ-NarX-like"/>
    <property type="match status" value="1"/>
</dbReference>
<dbReference type="PANTHER" id="PTHR24421">
    <property type="entry name" value="NITRATE/NITRITE SENSOR PROTEIN NARX-RELATED"/>
    <property type="match status" value="1"/>
</dbReference>
<evidence type="ECO:0000256" key="8">
    <source>
        <dbReference type="ARBA" id="ARBA00023012"/>
    </source>
</evidence>
<keyword evidence="6 11" id="KW-0418">Kinase</keyword>
<feature type="transmembrane region" description="Helical" evidence="9">
    <location>
        <begin position="400"/>
        <end position="421"/>
    </location>
</feature>
<name>A0ABT6SQZ0_9ACTN</name>
<dbReference type="RefSeq" id="WP_282533173.1">
    <property type="nucleotide sequence ID" value="NZ_JASCIS010000001.1"/>
</dbReference>
<evidence type="ECO:0000256" key="9">
    <source>
        <dbReference type="SAM" id="Phobius"/>
    </source>
</evidence>
<dbReference type="InterPro" id="IPR050482">
    <property type="entry name" value="Sensor_HK_TwoCompSys"/>
</dbReference>
<dbReference type="PANTHER" id="PTHR24421:SF10">
    <property type="entry name" value="NITRATE_NITRITE SENSOR PROTEIN NARQ"/>
    <property type="match status" value="1"/>
</dbReference>
<evidence type="ECO:0000256" key="1">
    <source>
        <dbReference type="ARBA" id="ARBA00000085"/>
    </source>
</evidence>
<comment type="caution">
    <text evidence="11">The sequence shown here is derived from an EMBL/GenBank/DDBJ whole genome shotgun (WGS) entry which is preliminary data.</text>
</comment>
<feature type="domain" description="Signal transduction histidine kinase subgroup 3 dimerisation and phosphoacceptor" evidence="10">
    <location>
        <begin position="176"/>
        <end position="240"/>
    </location>
</feature>
<keyword evidence="12" id="KW-1185">Reference proteome</keyword>
<evidence type="ECO:0000313" key="11">
    <source>
        <dbReference type="EMBL" id="MDI3417264.1"/>
    </source>
</evidence>
<evidence type="ECO:0000256" key="3">
    <source>
        <dbReference type="ARBA" id="ARBA00022553"/>
    </source>
</evidence>
<dbReference type="EC" id="2.7.13.3" evidence="2"/>
<comment type="catalytic activity">
    <reaction evidence="1">
        <text>ATP + protein L-histidine = ADP + protein N-phospho-L-histidine.</text>
        <dbReference type="EC" id="2.7.13.3"/>
    </reaction>
</comment>
<organism evidence="11 12">
    <name type="scientific">Streptomyces luteolus</name>
    <dbReference type="NCBI Taxonomy" id="3043615"/>
    <lineage>
        <taxon>Bacteria</taxon>
        <taxon>Bacillati</taxon>
        <taxon>Actinomycetota</taxon>
        <taxon>Actinomycetes</taxon>
        <taxon>Kitasatosporales</taxon>
        <taxon>Streptomycetaceae</taxon>
        <taxon>Streptomyces</taxon>
    </lineage>
</organism>
<evidence type="ECO:0000259" key="10">
    <source>
        <dbReference type="Pfam" id="PF07730"/>
    </source>
</evidence>
<gene>
    <name evidence="11" type="ORF">QIT00_01585</name>
</gene>
<dbReference type="InterPro" id="IPR011712">
    <property type="entry name" value="Sig_transdc_His_kin_sub3_dim/P"/>
</dbReference>
<keyword evidence="9" id="KW-0812">Transmembrane</keyword>
<evidence type="ECO:0000256" key="7">
    <source>
        <dbReference type="ARBA" id="ARBA00022840"/>
    </source>
</evidence>
<dbReference type="SUPFAM" id="SSF55874">
    <property type="entry name" value="ATPase domain of HSP90 chaperone/DNA topoisomerase II/histidine kinase"/>
    <property type="match status" value="1"/>
</dbReference>
<sequence length="499" mass="53166">MRRERPRDLLVDLVLWASVSAPVLLAGPPLGGLGGALAVAVLGGAVLLSRARPLVALALVLALVLWLTPEQFLVPCSPALVAFGWLAGLRLDRARPAVHLLLATGALGLPLTLLRERPLLWGWLTLLLTLATLVFVPWLAGRCVRQYGQLVRSGWELAARLEREQQVIADRERLRERSRIAADMHDSLGHELALIAVRAAALEVDPALPERQQAAARELRESTAAATSRLRDVIGVLRTDAAPPFSPTDETVAQLVERARESGLAVTLNDQPGGPSLSPMTDRAVHRVVQECLTNAAKHAPGAEVTVQVERVGPLVQVRSVNSSSAAASSVARTGSGLVGLDERVRLAGGTLTYGAAEGRFSVTAELPAAGGPACAVDPSAAALALAQARARVRRRVRQALLAPVVVLGALAILASGLWLLTETRSVLDRSTYDTLHIGDSRSDVDRHLPAFTMDGGPDGPERVPAGQECVYYRAEAFTDTAYRLCFADGRLVSKSVRR</sequence>
<keyword evidence="3" id="KW-0597">Phosphoprotein</keyword>
<keyword evidence="9" id="KW-0472">Membrane</keyword>
<evidence type="ECO:0000313" key="12">
    <source>
        <dbReference type="Proteomes" id="UP001237105"/>
    </source>
</evidence>
<proteinExistence type="predicted"/>
<keyword evidence="8" id="KW-0902">Two-component regulatory system</keyword>
<dbReference type="EMBL" id="JASCIS010000001">
    <property type="protein sequence ID" value="MDI3417264.1"/>
    <property type="molecule type" value="Genomic_DNA"/>
</dbReference>
<feature type="transmembrane region" description="Helical" evidence="9">
    <location>
        <begin position="120"/>
        <end position="140"/>
    </location>
</feature>
<dbReference type="GO" id="GO:0016301">
    <property type="term" value="F:kinase activity"/>
    <property type="evidence" value="ECO:0007669"/>
    <property type="project" value="UniProtKB-KW"/>
</dbReference>
<protein>
    <recommendedName>
        <fullName evidence="2">histidine kinase</fullName>
        <ecNumber evidence="2">2.7.13.3</ecNumber>
    </recommendedName>
</protein>
<dbReference type="Pfam" id="PF07730">
    <property type="entry name" value="HisKA_3"/>
    <property type="match status" value="1"/>
</dbReference>
<evidence type="ECO:0000256" key="5">
    <source>
        <dbReference type="ARBA" id="ARBA00022741"/>
    </source>
</evidence>
<keyword evidence="9" id="KW-1133">Transmembrane helix</keyword>
<evidence type="ECO:0000256" key="2">
    <source>
        <dbReference type="ARBA" id="ARBA00012438"/>
    </source>
</evidence>
<dbReference type="Gene3D" id="1.20.5.1930">
    <property type="match status" value="1"/>
</dbReference>
<feature type="transmembrane region" description="Helical" evidence="9">
    <location>
        <begin position="54"/>
        <end position="85"/>
    </location>
</feature>
<keyword evidence="5" id="KW-0547">Nucleotide-binding</keyword>